<feature type="region of interest" description="Disordered" evidence="1">
    <location>
        <begin position="76"/>
        <end position="98"/>
    </location>
</feature>
<dbReference type="PANTHER" id="PTHR35179">
    <property type="entry name" value="PROTEIN CBG02620"/>
    <property type="match status" value="1"/>
</dbReference>
<dbReference type="EMBL" id="JBAWTH010000049">
    <property type="protein sequence ID" value="KAL2282567.1"/>
    <property type="molecule type" value="Genomic_DNA"/>
</dbReference>
<name>A0ABR4EJI8_9PEZI</name>
<proteinExistence type="predicted"/>
<sequence>MLPSLARKAVSQPSFLLRRRLRHAGLDDKRKRWLARNLGEKIGQIQPESLQPCAHLVTSASGFELLCSYSWRAEPKKKHKKQPKTEAQTDPGRRSARPQIYVPGEAPVAIPHELPFVVTSRSKTVHHRDANVARMPLYPFEPMFQSLSVLNPGFRFDDVDLIINRNSLSHLLRFVNGSVKHNYRLDLAMVHNTLIVTPAWQRVSEINRDKDNHGRDFEDLIVQRRLQDSATYHRAIRYNLGPLNCAVLSELDAALPASGGAMASHNEQWKFHPKPGSVSLRELSDEWQPNTRAEEILFEPRDQTASKQPRLWHQPHSMVILGGTGTLSKDAAELSASGLSGIRKMPQLWFGRVPSLVRGRYGRGSLASVTVTQVAASFADYENRIQDRLQKLVSLIATLKEFAMDATDQRCIAICDKTVQPRELRIFHHHKTPPLPLPADIRRHFWTSNDVGNQDSHPGISLYFNDDAEKTTYSIHFTLPRYGPTLSKNHISRQGCTGYRSEHQVKQRNQQLHPLPVLP</sequence>
<evidence type="ECO:0000313" key="2">
    <source>
        <dbReference type="EMBL" id="KAL2282567.1"/>
    </source>
</evidence>
<organism evidence="2 3">
    <name type="scientific">Diaporthe vaccinii</name>
    <dbReference type="NCBI Taxonomy" id="105482"/>
    <lineage>
        <taxon>Eukaryota</taxon>
        <taxon>Fungi</taxon>
        <taxon>Dikarya</taxon>
        <taxon>Ascomycota</taxon>
        <taxon>Pezizomycotina</taxon>
        <taxon>Sordariomycetes</taxon>
        <taxon>Sordariomycetidae</taxon>
        <taxon>Diaporthales</taxon>
        <taxon>Diaporthaceae</taxon>
        <taxon>Diaporthe</taxon>
        <taxon>Diaporthe eres species complex</taxon>
    </lineage>
</organism>
<dbReference type="PANTHER" id="PTHR35179:SF1">
    <property type="entry name" value="INTEGRAL MEMBRANE PROTEIN"/>
    <property type="match status" value="1"/>
</dbReference>
<comment type="caution">
    <text evidence="2">The sequence shown here is derived from an EMBL/GenBank/DDBJ whole genome shotgun (WGS) entry which is preliminary data.</text>
</comment>
<reference evidence="2 3" key="1">
    <citation type="submission" date="2024-03" db="EMBL/GenBank/DDBJ databases">
        <title>A high-quality draft genome sequence of Diaporthe vaccinii, a causative agent of upright dieback and viscid rot disease in cranberry plants.</title>
        <authorList>
            <person name="Sarrasin M."/>
            <person name="Lang B.F."/>
            <person name="Burger G."/>
        </authorList>
    </citation>
    <scope>NUCLEOTIDE SEQUENCE [LARGE SCALE GENOMIC DNA]</scope>
    <source>
        <strain evidence="2 3">IS7</strain>
    </source>
</reference>
<protein>
    <submittedName>
        <fullName evidence="2">Uncharacterized protein</fullName>
    </submittedName>
</protein>
<keyword evidence="3" id="KW-1185">Reference proteome</keyword>
<evidence type="ECO:0000313" key="3">
    <source>
        <dbReference type="Proteomes" id="UP001600888"/>
    </source>
</evidence>
<accession>A0ABR4EJI8</accession>
<dbReference type="Proteomes" id="UP001600888">
    <property type="component" value="Unassembled WGS sequence"/>
</dbReference>
<evidence type="ECO:0000256" key="1">
    <source>
        <dbReference type="SAM" id="MobiDB-lite"/>
    </source>
</evidence>
<gene>
    <name evidence="2" type="ORF">FJTKL_10636</name>
</gene>